<evidence type="ECO:0000313" key="2">
    <source>
        <dbReference type="Proteomes" id="UP000323521"/>
    </source>
</evidence>
<keyword evidence="2" id="KW-1185">Reference proteome</keyword>
<dbReference type="KEGG" id="fwa:DCMF_01300"/>
<dbReference type="Proteomes" id="UP000323521">
    <property type="component" value="Chromosome"/>
</dbReference>
<accession>A0A3G1KMH6</accession>
<dbReference type="InterPro" id="IPR027417">
    <property type="entry name" value="P-loop_NTPase"/>
</dbReference>
<dbReference type="AlphaFoldDB" id="A0A3G1KMH6"/>
<reference evidence="1 2" key="1">
    <citation type="submission" date="2016-10" db="EMBL/GenBank/DDBJ databases">
        <title>Complete Genome Sequence of Peptococcaceae strain DCMF.</title>
        <authorList>
            <person name="Edwards R.J."/>
            <person name="Holland S.I."/>
            <person name="Deshpande N.P."/>
            <person name="Wong Y.K."/>
            <person name="Ertan H."/>
            <person name="Manefield M."/>
            <person name="Russell T.L."/>
            <person name="Lee M.J."/>
        </authorList>
    </citation>
    <scope>NUCLEOTIDE SEQUENCE [LARGE SCALE GENOMIC DNA]</scope>
    <source>
        <strain evidence="1 2">DCMF</strain>
    </source>
</reference>
<evidence type="ECO:0000313" key="1">
    <source>
        <dbReference type="EMBL" id="ATW23614.1"/>
    </source>
</evidence>
<dbReference type="EMBL" id="CP017634">
    <property type="protein sequence ID" value="ATW23614.1"/>
    <property type="molecule type" value="Genomic_DNA"/>
</dbReference>
<gene>
    <name evidence="1" type="ORF">DCMF_01300</name>
</gene>
<dbReference type="RefSeq" id="WP_148132763.1">
    <property type="nucleotide sequence ID" value="NZ_CP017634.1"/>
</dbReference>
<dbReference type="OrthoDB" id="9789465at2"/>
<protein>
    <submittedName>
        <fullName evidence="1">Uncharacterized protein</fullName>
    </submittedName>
</protein>
<name>A0A3G1KMH6_FORW1</name>
<organism evidence="1 2">
    <name type="scientific">Formimonas warabiya</name>
    <dbReference type="NCBI Taxonomy" id="1761012"/>
    <lineage>
        <taxon>Bacteria</taxon>
        <taxon>Bacillati</taxon>
        <taxon>Bacillota</taxon>
        <taxon>Clostridia</taxon>
        <taxon>Eubacteriales</taxon>
        <taxon>Peptococcaceae</taxon>
        <taxon>Candidatus Formimonas</taxon>
    </lineage>
</organism>
<dbReference type="SUPFAM" id="SSF52540">
    <property type="entry name" value="P-loop containing nucleoside triphosphate hydrolases"/>
    <property type="match status" value="1"/>
</dbReference>
<proteinExistence type="predicted"/>
<sequence length="138" mass="14988">MSGIAGVRLTCPKATPGGLVRQELLDTILQSPKRLIYIHAGAGYGKTTLLAQIAGSYKIAVWISLDGKNEIFTFVGLLSEAVGRVFQGYRFSTSEFMPFEGRENFITLLANAFLNSLEKLSAALPSFWMTSIPLTIPG</sequence>